<dbReference type="Gene3D" id="3.30.70.120">
    <property type="match status" value="1"/>
</dbReference>
<protein>
    <submittedName>
        <fullName evidence="2">Uncharacterized protein</fullName>
    </submittedName>
</protein>
<sequence>MNGYQLTFYTEQNRRHGHHTITEWLLHEAKHLGIHGATVISCAEGTGHAGAHHAAHMLRLDDQPVQIILAVTEDEADRLLDAVKAERVHVFYTRSPIEFGLLGDDAPAVSKKRFSLFGRRMH</sequence>
<evidence type="ECO:0000313" key="2">
    <source>
        <dbReference type="EMBL" id="KWF20809.1"/>
    </source>
</evidence>
<dbReference type="InterPro" id="IPR003793">
    <property type="entry name" value="UPF0166"/>
</dbReference>
<dbReference type="InterPro" id="IPR011322">
    <property type="entry name" value="N-reg_PII-like_a/b"/>
</dbReference>
<comment type="caution">
    <text evidence="2">The sequence shown here is derived from an EMBL/GenBank/DDBJ whole genome shotgun (WGS) entry which is preliminary data.</text>
</comment>
<dbReference type="InterPro" id="IPR015867">
    <property type="entry name" value="N-reg_PII/ATP_PRibTrfase_C"/>
</dbReference>
<dbReference type="AlphaFoldDB" id="A0A132E8E1"/>
<gene>
    <name evidence="2" type="ORF">WT56_29525</name>
</gene>
<name>A0A132E8E1_9BURK</name>
<organism evidence="2 3">
    <name type="scientific">Burkholderia pseudomultivorans</name>
    <dbReference type="NCBI Taxonomy" id="1207504"/>
    <lineage>
        <taxon>Bacteria</taxon>
        <taxon>Pseudomonadati</taxon>
        <taxon>Pseudomonadota</taxon>
        <taxon>Betaproteobacteria</taxon>
        <taxon>Burkholderiales</taxon>
        <taxon>Burkholderiaceae</taxon>
        <taxon>Burkholderia</taxon>
        <taxon>Burkholderia cepacia complex</taxon>
    </lineage>
</organism>
<dbReference type="OrthoDB" id="5339790at2"/>
<proteinExistence type="inferred from homology"/>
<evidence type="ECO:0000256" key="1">
    <source>
        <dbReference type="ARBA" id="ARBA00010554"/>
    </source>
</evidence>
<dbReference type="RefSeq" id="WP_009687409.1">
    <property type="nucleotide sequence ID" value="NZ_LPJR01000076.1"/>
</dbReference>
<evidence type="ECO:0000313" key="3">
    <source>
        <dbReference type="Proteomes" id="UP000062912"/>
    </source>
</evidence>
<comment type="similarity">
    <text evidence="1">Belongs to the UPF0166 family.</text>
</comment>
<dbReference type="Pfam" id="PF02641">
    <property type="entry name" value="DUF190"/>
    <property type="match status" value="1"/>
</dbReference>
<accession>A0A132E8E1</accession>
<dbReference type="Proteomes" id="UP000062912">
    <property type="component" value="Unassembled WGS sequence"/>
</dbReference>
<reference evidence="2 3" key="1">
    <citation type="submission" date="2015-11" db="EMBL/GenBank/DDBJ databases">
        <title>Expanding the genomic diversity of Burkholderia species for the development of highly accurate diagnostics.</title>
        <authorList>
            <person name="Sahl J."/>
            <person name="Keim P."/>
            <person name="Wagner D."/>
        </authorList>
    </citation>
    <scope>NUCLEOTIDE SEQUENCE [LARGE SCALE GENOMIC DNA]</scope>
    <source>
        <strain evidence="2 3">MSMB368WGS</strain>
    </source>
</reference>
<dbReference type="EMBL" id="LPJR01000076">
    <property type="protein sequence ID" value="KWF20809.1"/>
    <property type="molecule type" value="Genomic_DNA"/>
</dbReference>
<dbReference type="SUPFAM" id="SSF54913">
    <property type="entry name" value="GlnB-like"/>
    <property type="match status" value="1"/>
</dbReference>